<reference evidence="5" key="1">
    <citation type="submission" date="2019-01" db="EMBL/GenBank/DDBJ databases">
        <title>Cytophagaceae bacterium strain CAR-16.</title>
        <authorList>
            <person name="Chen W.-M."/>
        </authorList>
    </citation>
    <scope>NUCLEOTIDE SEQUENCE [LARGE SCALE GENOMIC DNA]</scope>
    <source>
        <strain evidence="5">WWJ-16</strain>
    </source>
</reference>
<dbReference type="EMBL" id="SBKN01000001">
    <property type="protein sequence ID" value="RXR24161.1"/>
    <property type="molecule type" value="Genomic_DNA"/>
</dbReference>
<dbReference type="Gene3D" id="3.30.70.100">
    <property type="match status" value="1"/>
</dbReference>
<dbReference type="AlphaFoldDB" id="A0A4Q1KC05"/>
<dbReference type="FunFam" id="3.30.70.100:FF:000001">
    <property type="entry name" value="ATPase copper transporting beta"/>
    <property type="match status" value="1"/>
</dbReference>
<comment type="caution">
    <text evidence="4">The sequence shown here is derived from an EMBL/GenBank/DDBJ whole genome shotgun (WGS) entry which is preliminary data.</text>
</comment>
<evidence type="ECO:0000313" key="5">
    <source>
        <dbReference type="Proteomes" id="UP000289857"/>
    </source>
</evidence>
<accession>A0A4Q1KC05</accession>
<dbReference type="OrthoDB" id="1178902at2"/>
<dbReference type="InterPro" id="IPR006121">
    <property type="entry name" value="HMA_dom"/>
</dbReference>
<protein>
    <submittedName>
        <fullName evidence="4">Heavy-metal-associated domain-containing protein</fullName>
    </submittedName>
</protein>
<keyword evidence="5" id="KW-1185">Reference proteome</keyword>
<dbReference type="PANTHER" id="PTHR46594:SF4">
    <property type="entry name" value="P-TYPE CATION-TRANSPORTING ATPASE"/>
    <property type="match status" value="1"/>
</dbReference>
<dbReference type="InterPro" id="IPR036163">
    <property type="entry name" value="HMA_dom_sf"/>
</dbReference>
<dbReference type="RefSeq" id="WP_129460124.1">
    <property type="nucleotide sequence ID" value="NZ_SBKN01000001.1"/>
</dbReference>
<feature type="chain" id="PRO_5020179256" evidence="2">
    <location>
        <begin position="26"/>
        <end position="123"/>
    </location>
</feature>
<organism evidence="4 5">
    <name type="scientific">Flavobacterium stagni</name>
    <dbReference type="NCBI Taxonomy" id="2506421"/>
    <lineage>
        <taxon>Bacteria</taxon>
        <taxon>Pseudomonadati</taxon>
        <taxon>Bacteroidota</taxon>
        <taxon>Flavobacteriia</taxon>
        <taxon>Flavobacteriales</taxon>
        <taxon>Flavobacteriaceae</taxon>
        <taxon>Flavobacterium</taxon>
    </lineage>
</organism>
<feature type="signal peptide" evidence="2">
    <location>
        <begin position="1"/>
        <end position="25"/>
    </location>
</feature>
<evidence type="ECO:0000256" key="1">
    <source>
        <dbReference type="ARBA" id="ARBA00022723"/>
    </source>
</evidence>
<dbReference type="SUPFAM" id="SSF55008">
    <property type="entry name" value="HMA, heavy metal-associated domain"/>
    <property type="match status" value="1"/>
</dbReference>
<dbReference type="PROSITE" id="PS50846">
    <property type="entry name" value="HMA_2"/>
    <property type="match status" value="1"/>
</dbReference>
<dbReference type="Pfam" id="PF00403">
    <property type="entry name" value="HMA"/>
    <property type="match status" value="1"/>
</dbReference>
<gene>
    <name evidence="4" type="ORF">EQG61_01610</name>
</gene>
<dbReference type="PANTHER" id="PTHR46594">
    <property type="entry name" value="P-TYPE CATION-TRANSPORTING ATPASE"/>
    <property type="match status" value="1"/>
</dbReference>
<name>A0A4Q1KC05_9FLAO</name>
<evidence type="ECO:0000259" key="3">
    <source>
        <dbReference type="PROSITE" id="PS50846"/>
    </source>
</evidence>
<feature type="domain" description="HMA" evidence="3">
    <location>
        <begin position="44"/>
        <end position="111"/>
    </location>
</feature>
<sequence>MNAPKIVAVAAASLMLMTSCKQETAAAAGTETAQNQKAPAVKPETASMHIEGMTCAIGCAKTIEEKLAETPGVQEAKVDFDKKEATVHFDADKLSEKDLTKLVESCADGKTYKVSNVKVDKKA</sequence>
<dbReference type="Proteomes" id="UP000289857">
    <property type="component" value="Unassembled WGS sequence"/>
</dbReference>
<dbReference type="PROSITE" id="PS51257">
    <property type="entry name" value="PROKAR_LIPOPROTEIN"/>
    <property type="match status" value="1"/>
</dbReference>
<dbReference type="CDD" id="cd00371">
    <property type="entry name" value="HMA"/>
    <property type="match status" value="1"/>
</dbReference>
<keyword evidence="2" id="KW-0732">Signal</keyword>
<keyword evidence="1" id="KW-0479">Metal-binding</keyword>
<dbReference type="GO" id="GO:0046872">
    <property type="term" value="F:metal ion binding"/>
    <property type="evidence" value="ECO:0007669"/>
    <property type="project" value="UniProtKB-KW"/>
</dbReference>
<evidence type="ECO:0000313" key="4">
    <source>
        <dbReference type="EMBL" id="RXR24161.1"/>
    </source>
</evidence>
<proteinExistence type="predicted"/>
<evidence type="ECO:0000256" key="2">
    <source>
        <dbReference type="SAM" id="SignalP"/>
    </source>
</evidence>